<organism evidence="1 2">
    <name type="scientific">Trifolium medium</name>
    <dbReference type="NCBI Taxonomy" id="97028"/>
    <lineage>
        <taxon>Eukaryota</taxon>
        <taxon>Viridiplantae</taxon>
        <taxon>Streptophyta</taxon>
        <taxon>Embryophyta</taxon>
        <taxon>Tracheophyta</taxon>
        <taxon>Spermatophyta</taxon>
        <taxon>Magnoliopsida</taxon>
        <taxon>eudicotyledons</taxon>
        <taxon>Gunneridae</taxon>
        <taxon>Pentapetalae</taxon>
        <taxon>rosids</taxon>
        <taxon>fabids</taxon>
        <taxon>Fabales</taxon>
        <taxon>Fabaceae</taxon>
        <taxon>Papilionoideae</taxon>
        <taxon>50 kb inversion clade</taxon>
        <taxon>NPAAA clade</taxon>
        <taxon>Hologalegina</taxon>
        <taxon>IRL clade</taxon>
        <taxon>Trifolieae</taxon>
        <taxon>Trifolium</taxon>
    </lineage>
</organism>
<dbReference type="EMBL" id="LXQA011129871">
    <property type="protein sequence ID" value="MCI86018.1"/>
    <property type="molecule type" value="Genomic_DNA"/>
</dbReference>
<feature type="non-terminal residue" evidence="1">
    <location>
        <position position="43"/>
    </location>
</feature>
<comment type="caution">
    <text evidence="1">The sequence shown here is derived from an EMBL/GenBank/DDBJ whole genome shotgun (WGS) entry which is preliminary data.</text>
</comment>
<name>A0A392VCG4_9FABA</name>
<dbReference type="AlphaFoldDB" id="A0A392VCG4"/>
<proteinExistence type="predicted"/>
<keyword evidence="1" id="KW-0238">DNA-binding</keyword>
<keyword evidence="2" id="KW-1185">Reference proteome</keyword>
<dbReference type="GO" id="GO:0003677">
    <property type="term" value="F:DNA binding"/>
    <property type="evidence" value="ECO:0007669"/>
    <property type="project" value="UniProtKB-KW"/>
</dbReference>
<evidence type="ECO:0000313" key="2">
    <source>
        <dbReference type="Proteomes" id="UP000265520"/>
    </source>
</evidence>
<accession>A0A392VCG4</accession>
<evidence type="ECO:0000313" key="1">
    <source>
        <dbReference type="EMBL" id="MCI86018.1"/>
    </source>
</evidence>
<protein>
    <submittedName>
        <fullName evidence="1">Replication protein A 70 kDa dna-binding subunit B-like</fullName>
    </submittedName>
</protein>
<reference evidence="1 2" key="1">
    <citation type="journal article" date="2018" name="Front. Plant Sci.">
        <title>Red Clover (Trifolium pratense) and Zigzag Clover (T. medium) - A Picture of Genomic Similarities and Differences.</title>
        <authorList>
            <person name="Dluhosova J."/>
            <person name="Istvanek J."/>
            <person name="Nedelnik J."/>
            <person name="Repkova J."/>
        </authorList>
    </citation>
    <scope>NUCLEOTIDE SEQUENCE [LARGE SCALE GENOMIC DNA]</scope>
    <source>
        <strain evidence="2">cv. 10/8</strain>
        <tissue evidence="1">Leaf</tissue>
    </source>
</reference>
<dbReference type="Gene3D" id="2.40.50.140">
    <property type="entry name" value="Nucleic acid-binding proteins"/>
    <property type="match status" value="1"/>
</dbReference>
<sequence>MSAISKSLVLIDPEVPEAQKLRSWYDSEGKDTAMAALSSGSIP</sequence>
<dbReference type="InterPro" id="IPR012340">
    <property type="entry name" value="NA-bd_OB-fold"/>
</dbReference>
<dbReference type="Proteomes" id="UP000265520">
    <property type="component" value="Unassembled WGS sequence"/>
</dbReference>